<dbReference type="EMBL" id="JACHLP010000001">
    <property type="protein sequence ID" value="MBB4841731.1"/>
    <property type="molecule type" value="Genomic_DNA"/>
</dbReference>
<name>A0A840L1N1_9BURK</name>
<protein>
    <submittedName>
        <fullName evidence="3">Uncharacterized protein (DUF58 family)</fullName>
    </submittedName>
</protein>
<feature type="region of interest" description="Disordered" evidence="1">
    <location>
        <begin position="202"/>
        <end position="233"/>
    </location>
</feature>
<comment type="caution">
    <text evidence="3">The sequence shown here is derived from an EMBL/GenBank/DDBJ whole genome shotgun (WGS) entry which is preliminary data.</text>
</comment>
<evidence type="ECO:0000256" key="1">
    <source>
        <dbReference type="SAM" id="MobiDB-lite"/>
    </source>
</evidence>
<sequence>MLGFSPPRRWQAWLAARHPLSDSTELLQRNIYILPSRAGLAFCLTLVLLLIASINDQLSLGYLLTFLLTGAGLASMQQTHANLRGLSLDLKTPEPAFAGQDLQLELRLHNPGTARYGIGLRVQRGAPGFESASEEIAWTDVPALGHAILHLRLPAGTRGHKHLPTLQIISRFPLGLFRVWSVWRPAAQVWVYPQPETPAPPFTLSYAGEEAQPQNSATPVGPPGQGQDFEGVRPYQRGDSLRQVLWKKAALSMEQGTPLWVRETRAPAQHALWLDWRDAAPLDAEAGLSRLTAWVLAAEKLQAPYGLRLQAQVLPQDLGPQHKRQCLELLASQQGGRA</sequence>
<reference evidence="3 4" key="1">
    <citation type="submission" date="2020-08" db="EMBL/GenBank/DDBJ databases">
        <title>Functional genomics of gut bacteria from endangered species of beetles.</title>
        <authorList>
            <person name="Carlos-Shanley C."/>
        </authorList>
    </citation>
    <scope>NUCLEOTIDE SEQUENCE [LARGE SCALE GENOMIC DNA]</scope>
    <source>
        <strain evidence="3 4">S00239</strain>
    </source>
</reference>
<gene>
    <name evidence="3" type="ORF">HNP55_000226</name>
</gene>
<feature type="transmembrane region" description="Helical" evidence="2">
    <location>
        <begin position="60"/>
        <end position="76"/>
    </location>
</feature>
<evidence type="ECO:0000256" key="2">
    <source>
        <dbReference type="SAM" id="Phobius"/>
    </source>
</evidence>
<keyword evidence="2" id="KW-1133">Transmembrane helix</keyword>
<keyword evidence="2" id="KW-0812">Transmembrane</keyword>
<accession>A0A840L1N1</accession>
<evidence type="ECO:0000313" key="3">
    <source>
        <dbReference type="EMBL" id="MBB4841731.1"/>
    </source>
</evidence>
<proteinExistence type="predicted"/>
<dbReference type="Proteomes" id="UP000562027">
    <property type="component" value="Unassembled WGS sequence"/>
</dbReference>
<organism evidence="3 4">
    <name type="scientific">Roseateles oligotrophus</name>
    <dbReference type="NCBI Taxonomy" id="1769250"/>
    <lineage>
        <taxon>Bacteria</taxon>
        <taxon>Pseudomonadati</taxon>
        <taxon>Pseudomonadota</taxon>
        <taxon>Betaproteobacteria</taxon>
        <taxon>Burkholderiales</taxon>
        <taxon>Sphaerotilaceae</taxon>
        <taxon>Roseateles</taxon>
    </lineage>
</organism>
<dbReference type="RefSeq" id="WP_184295263.1">
    <property type="nucleotide sequence ID" value="NZ_JACHLP010000001.1"/>
</dbReference>
<dbReference type="PANTHER" id="PTHR34351">
    <property type="entry name" value="SLR1927 PROTEIN-RELATED"/>
    <property type="match status" value="1"/>
</dbReference>
<keyword evidence="4" id="KW-1185">Reference proteome</keyword>
<dbReference type="AlphaFoldDB" id="A0A840L1N1"/>
<evidence type="ECO:0000313" key="4">
    <source>
        <dbReference type="Proteomes" id="UP000562027"/>
    </source>
</evidence>
<keyword evidence="2" id="KW-0472">Membrane</keyword>
<dbReference type="PANTHER" id="PTHR34351:SF1">
    <property type="entry name" value="SLR1927 PROTEIN"/>
    <property type="match status" value="1"/>
</dbReference>
<feature type="transmembrane region" description="Helical" evidence="2">
    <location>
        <begin position="31"/>
        <end position="54"/>
    </location>
</feature>